<feature type="domain" description="Histidine kinase" evidence="5">
    <location>
        <begin position="190"/>
        <end position="414"/>
    </location>
</feature>
<evidence type="ECO:0000256" key="3">
    <source>
        <dbReference type="ARBA" id="ARBA00035100"/>
    </source>
</evidence>
<dbReference type="InterPro" id="IPR002545">
    <property type="entry name" value="CheW-lke_dom"/>
</dbReference>
<dbReference type="eggNOG" id="COG0643">
    <property type="taxonomic scope" value="Bacteria"/>
</dbReference>
<dbReference type="InterPro" id="IPR005467">
    <property type="entry name" value="His_kinase_dom"/>
</dbReference>
<gene>
    <name evidence="7" type="ordered locus">Zmob_0418</name>
</gene>
<keyword evidence="7" id="KW-0418">Kinase</keyword>
<dbReference type="GO" id="GO:0006935">
    <property type="term" value="P:chemotaxis"/>
    <property type="evidence" value="ECO:0007669"/>
    <property type="project" value="InterPro"/>
</dbReference>
<reference evidence="7 8" key="1">
    <citation type="journal article" date="2011" name="J. Bacteriol.">
        <title>Genome sequence of the ethanol-producing Zymomonas mobilis subsp. mobilis lectotype strain ATCC 10988.</title>
        <authorList>
            <person name="Pappas K.M."/>
            <person name="Kouvelis V.N."/>
            <person name="Saunders E."/>
            <person name="Brettin T.S."/>
            <person name="Bruce D."/>
            <person name="Detter C."/>
            <person name="Balakireva M."/>
            <person name="Han C.S."/>
            <person name="Savvakis G."/>
            <person name="Kyrpides N.C."/>
            <person name="Typas M.A."/>
        </authorList>
    </citation>
    <scope>NUCLEOTIDE SEQUENCE [LARGE SCALE GENOMIC DNA]</scope>
    <source>
        <strain evidence="8">ATCC 10988 / DSM 424 / CCUG 17860 / LMG 404 / NCIMB 8938 / NRRL B-806 / ZM1</strain>
    </source>
</reference>
<sequence length="557" mass="62604">MTQPEKKLFTLWQAQKKTIENDLKACQAGIYDSKCLLRLEMAIKELNNQASGNNETALVQLTFLLAQLIEAIRKDRLALNLFLIDLIQRSFDTIENDILAITSKQIPVDQTQIEEELQKTIAHSSQYAIKKVGHEITIDKPEVILSKNALVADDPVTRIHQNATDETLHVEGSLEPHIPVNPEKLDNLFDIFHEMLSIRSELSLTHGLSDEKAGRVNALEKLDQLIQSANNYAMALQTQTIEPLFKQVIDIIKQRCGNNHKNIIFSVIGSEIKIDKRIVIDLGKALLELVDNAAFHGIEESETRQEMGKPREGHIRLEARYHASRLKIIIADDGRGILWKKLVKIAEQYGIIADKDAPDGKADETQSFESHASHHGKGGFATVKDIVQSLKGEIRIYAPPRLGTRVTMLLPLNQTMVEGLITTVKDQSYILPISDIIESIAVNAEDIHWVDERQSMIQLRDQWFPAIALSALLGEENFTQDSFKTGRKILIRIDPTIHQPEVMIIVDALESQRQVLVQSLEKNFQAVHGISGVAFLQEGQTALVIDIDSLLNPHKYS</sequence>
<evidence type="ECO:0000313" key="7">
    <source>
        <dbReference type="EMBL" id="AEH62265.1"/>
    </source>
</evidence>
<dbReference type="SMART" id="SM00260">
    <property type="entry name" value="CheW"/>
    <property type="match status" value="1"/>
</dbReference>
<dbReference type="Proteomes" id="UP000001494">
    <property type="component" value="Chromosome"/>
</dbReference>
<dbReference type="Pfam" id="PF02518">
    <property type="entry name" value="HATPase_c"/>
    <property type="match status" value="1"/>
</dbReference>
<evidence type="ECO:0000259" key="6">
    <source>
        <dbReference type="PROSITE" id="PS50851"/>
    </source>
</evidence>
<dbReference type="InterPro" id="IPR003594">
    <property type="entry name" value="HATPase_dom"/>
</dbReference>
<dbReference type="Pfam" id="PF01584">
    <property type="entry name" value="CheW"/>
    <property type="match status" value="1"/>
</dbReference>
<protein>
    <recommendedName>
        <fullName evidence="2">histidine kinase</fullName>
        <ecNumber evidence="2">2.7.13.3</ecNumber>
    </recommendedName>
</protein>
<dbReference type="EMBL" id="CP002850">
    <property type="protein sequence ID" value="AEH62265.1"/>
    <property type="molecule type" value="Genomic_DNA"/>
</dbReference>
<evidence type="ECO:0000256" key="4">
    <source>
        <dbReference type="SAM" id="MobiDB-lite"/>
    </source>
</evidence>
<name>A0A0H3G579_ZYMMA</name>
<proteinExistence type="predicted"/>
<dbReference type="EC" id="2.7.13.3" evidence="2"/>
<dbReference type="InterPro" id="IPR051315">
    <property type="entry name" value="Bact_Chemotaxis_CheA"/>
</dbReference>
<evidence type="ECO:0000259" key="5">
    <source>
        <dbReference type="PROSITE" id="PS50109"/>
    </source>
</evidence>
<dbReference type="KEGG" id="zmm:Zmob_0418"/>
<dbReference type="AlphaFoldDB" id="A0A0H3G579"/>
<dbReference type="OrthoDB" id="9803176at2"/>
<feature type="region of interest" description="Disordered" evidence="4">
    <location>
        <begin position="356"/>
        <end position="376"/>
    </location>
</feature>
<evidence type="ECO:0000256" key="1">
    <source>
        <dbReference type="ARBA" id="ARBA00000085"/>
    </source>
</evidence>
<dbReference type="Gene3D" id="3.30.565.10">
    <property type="entry name" value="Histidine kinase-like ATPase, C-terminal domain"/>
    <property type="match status" value="1"/>
</dbReference>
<feature type="domain" description="CheW-like" evidence="6">
    <location>
        <begin position="416"/>
        <end position="556"/>
    </location>
</feature>
<accession>A0A0H3G579</accession>
<dbReference type="PROSITE" id="PS50109">
    <property type="entry name" value="HIS_KIN"/>
    <property type="match status" value="1"/>
</dbReference>
<evidence type="ECO:0000256" key="2">
    <source>
        <dbReference type="ARBA" id="ARBA00012438"/>
    </source>
</evidence>
<dbReference type="GO" id="GO:0007165">
    <property type="term" value="P:signal transduction"/>
    <property type="evidence" value="ECO:0007669"/>
    <property type="project" value="InterPro"/>
</dbReference>
<keyword evidence="7" id="KW-0808">Transferase</keyword>
<dbReference type="PANTHER" id="PTHR43395:SF10">
    <property type="entry name" value="CHEMOTAXIS PROTEIN CHEA"/>
    <property type="match status" value="1"/>
</dbReference>
<dbReference type="HOGENOM" id="CLU_483908_0_0_5"/>
<evidence type="ECO:0000313" key="8">
    <source>
        <dbReference type="Proteomes" id="UP000001494"/>
    </source>
</evidence>
<comment type="catalytic activity">
    <reaction evidence="1">
        <text>ATP + protein L-histidine = ADP + protein N-phospho-L-histidine.</text>
        <dbReference type="EC" id="2.7.13.3"/>
    </reaction>
</comment>
<dbReference type="InterPro" id="IPR036890">
    <property type="entry name" value="HATPase_C_sf"/>
</dbReference>
<comment type="function">
    <text evidence="3">Involved in the transmission of sensory signals from the chemoreceptors to the flagellar motors. CheA is autophosphorylated; it can transfer its phosphate group to either CheB or CheY.</text>
</comment>
<dbReference type="Gene3D" id="2.30.30.40">
    <property type="entry name" value="SH3 Domains"/>
    <property type="match status" value="1"/>
</dbReference>
<dbReference type="SUPFAM" id="SSF55874">
    <property type="entry name" value="ATPase domain of HSP90 chaperone/DNA topoisomerase II/histidine kinase"/>
    <property type="match status" value="1"/>
</dbReference>
<dbReference type="InterPro" id="IPR036061">
    <property type="entry name" value="CheW-like_dom_sf"/>
</dbReference>
<organism evidence="7 8">
    <name type="scientific">Zymomonas mobilis subsp. mobilis (strain ATCC 10988 / DSM 424 / LMG 404 / NCIMB 8938 / NRRL B-806 / ZM1)</name>
    <dbReference type="NCBI Taxonomy" id="555217"/>
    <lineage>
        <taxon>Bacteria</taxon>
        <taxon>Pseudomonadati</taxon>
        <taxon>Pseudomonadota</taxon>
        <taxon>Alphaproteobacteria</taxon>
        <taxon>Sphingomonadales</taxon>
        <taxon>Zymomonadaceae</taxon>
        <taxon>Zymomonas</taxon>
    </lineage>
</organism>
<dbReference type="GO" id="GO:0004673">
    <property type="term" value="F:protein histidine kinase activity"/>
    <property type="evidence" value="ECO:0007669"/>
    <property type="project" value="UniProtKB-EC"/>
</dbReference>
<dbReference type="RefSeq" id="WP_014500503.1">
    <property type="nucleotide sequence ID" value="NC_017262.1"/>
</dbReference>
<dbReference type="SUPFAM" id="SSF50341">
    <property type="entry name" value="CheW-like"/>
    <property type="match status" value="1"/>
</dbReference>
<dbReference type="SMART" id="SM00387">
    <property type="entry name" value="HATPase_c"/>
    <property type="match status" value="1"/>
</dbReference>
<dbReference type="PANTHER" id="PTHR43395">
    <property type="entry name" value="SENSOR HISTIDINE KINASE CHEA"/>
    <property type="match status" value="1"/>
</dbReference>
<dbReference type="PROSITE" id="PS50851">
    <property type="entry name" value="CHEW"/>
    <property type="match status" value="1"/>
</dbReference>